<sequence length="346" mass="39411">MRPFSRLTLPTRPPLSQLLRSHVRLHPPVSPPTRPQPRFVQRYGSRPQYQRFGQANRLFEAFRRWQANPRFKYDALIIGGGLGSFVVYNTETVPVSGRWRFNCVPAEWEESIAKSTYQQVMQEYRRKVLSESDSRTRLVKRVLQRLIPASGLTEENWEVHVIDDPQTNAFVIPGGKVFVFSGILPVCGGEDGLAAVLGHEIAHNVAHHSAERMSLMLPVLGLTLLLAFVLNDVVGNSFYFSNYLVQALVNLPKSRNQESEADYIGLLMMAQSCYEPQAAVRLWANMERANKGEPPQFLSTHPSSHNRQDQIKSWLPEAESKRGESNCGATLEYADDFRKSFKQLRW</sequence>
<accession>A0A6G1GJZ2</accession>
<dbReference type="EMBL" id="ML977207">
    <property type="protein sequence ID" value="KAF1981134.1"/>
    <property type="molecule type" value="Genomic_DNA"/>
</dbReference>
<organism evidence="8 9">
    <name type="scientific">Aulographum hederae CBS 113979</name>
    <dbReference type="NCBI Taxonomy" id="1176131"/>
    <lineage>
        <taxon>Eukaryota</taxon>
        <taxon>Fungi</taxon>
        <taxon>Dikarya</taxon>
        <taxon>Ascomycota</taxon>
        <taxon>Pezizomycotina</taxon>
        <taxon>Dothideomycetes</taxon>
        <taxon>Pleosporomycetidae</taxon>
        <taxon>Aulographales</taxon>
        <taxon>Aulographaceae</taxon>
    </lineage>
</organism>
<protein>
    <recommendedName>
        <fullName evidence="7">Peptidase M48 domain-containing protein</fullName>
    </recommendedName>
</protein>
<dbReference type="OrthoDB" id="7464992at2759"/>
<dbReference type="Gene3D" id="3.30.2010.10">
    <property type="entry name" value="Metalloproteases ('zincins'), catalytic domain"/>
    <property type="match status" value="1"/>
</dbReference>
<evidence type="ECO:0000256" key="4">
    <source>
        <dbReference type="ARBA" id="ARBA00022833"/>
    </source>
</evidence>
<keyword evidence="5 6" id="KW-0482">Metalloprotease</keyword>
<dbReference type="Pfam" id="PF01435">
    <property type="entry name" value="Peptidase_M48"/>
    <property type="match status" value="1"/>
</dbReference>
<dbReference type="Proteomes" id="UP000800041">
    <property type="component" value="Unassembled WGS sequence"/>
</dbReference>
<dbReference type="PANTHER" id="PTHR22726:SF1">
    <property type="entry name" value="METALLOENDOPEPTIDASE OMA1, MITOCHONDRIAL"/>
    <property type="match status" value="1"/>
</dbReference>
<gene>
    <name evidence="8" type="ORF">K402DRAFT_250861</name>
</gene>
<comment type="similarity">
    <text evidence="6">Belongs to the peptidase M48 family.</text>
</comment>
<keyword evidence="2" id="KW-0479">Metal-binding</keyword>
<evidence type="ECO:0000256" key="5">
    <source>
        <dbReference type="ARBA" id="ARBA00023049"/>
    </source>
</evidence>
<dbReference type="GO" id="GO:0034982">
    <property type="term" value="P:mitochondrial protein processing"/>
    <property type="evidence" value="ECO:0007669"/>
    <property type="project" value="TreeGrafter"/>
</dbReference>
<evidence type="ECO:0000256" key="1">
    <source>
        <dbReference type="ARBA" id="ARBA00022670"/>
    </source>
</evidence>
<dbReference type="GO" id="GO:0005743">
    <property type="term" value="C:mitochondrial inner membrane"/>
    <property type="evidence" value="ECO:0007669"/>
    <property type="project" value="TreeGrafter"/>
</dbReference>
<reference evidence="8" key="1">
    <citation type="journal article" date="2020" name="Stud. Mycol.">
        <title>101 Dothideomycetes genomes: a test case for predicting lifestyles and emergence of pathogens.</title>
        <authorList>
            <person name="Haridas S."/>
            <person name="Albert R."/>
            <person name="Binder M."/>
            <person name="Bloem J."/>
            <person name="Labutti K."/>
            <person name="Salamov A."/>
            <person name="Andreopoulos B."/>
            <person name="Baker S."/>
            <person name="Barry K."/>
            <person name="Bills G."/>
            <person name="Bluhm B."/>
            <person name="Cannon C."/>
            <person name="Castanera R."/>
            <person name="Culley D."/>
            <person name="Daum C."/>
            <person name="Ezra D."/>
            <person name="Gonzalez J."/>
            <person name="Henrissat B."/>
            <person name="Kuo A."/>
            <person name="Liang C."/>
            <person name="Lipzen A."/>
            <person name="Lutzoni F."/>
            <person name="Magnuson J."/>
            <person name="Mondo S."/>
            <person name="Nolan M."/>
            <person name="Ohm R."/>
            <person name="Pangilinan J."/>
            <person name="Park H.-J."/>
            <person name="Ramirez L."/>
            <person name="Alfaro M."/>
            <person name="Sun H."/>
            <person name="Tritt A."/>
            <person name="Yoshinaga Y."/>
            <person name="Zwiers L.-H."/>
            <person name="Turgeon B."/>
            <person name="Goodwin S."/>
            <person name="Spatafora J."/>
            <person name="Crous P."/>
            <person name="Grigoriev I."/>
        </authorList>
    </citation>
    <scope>NUCLEOTIDE SEQUENCE</scope>
    <source>
        <strain evidence="8">CBS 113979</strain>
    </source>
</reference>
<evidence type="ECO:0000256" key="2">
    <source>
        <dbReference type="ARBA" id="ARBA00022723"/>
    </source>
</evidence>
<proteinExistence type="inferred from homology"/>
<keyword evidence="9" id="KW-1185">Reference proteome</keyword>
<dbReference type="PANTHER" id="PTHR22726">
    <property type="entry name" value="METALLOENDOPEPTIDASE OMA1"/>
    <property type="match status" value="1"/>
</dbReference>
<dbReference type="InterPro" id="IPR001915">
    <property type="entry name" value="Peptidase_M48"/>
</dbReference>
<dbReference type="CDD" id="cd07331">
    <property type="entry name" value="M48C_Oma1_like"/>
    <property type="match status" value="1"/>
</dbReference>
<evidence type="ECO:0000313" key="9">
    <source>
        <dbReference type="Proteomes" id="UP000800041"/>
    </source>
</evidence>
<dbReference type="GO" id="GO:0004222">
    <property type="term" value="F:metalloendopeptidase activity"/>
    <property type="evidence" value="ECO:0007669"/>
    <property type="project" value="InterPro"/>
</dbReference>
<keyword evidence="3 6" id="KW-0378">Hydrolase</keyword>
<name>A0A6G1GJZ2_9PEZI</name>
<keyword evidence="1 6" id="KW-0645">Protease</keyword>
<evidence type="ECO:0000259" key="7">
    <source>
        <dbReference type="Pfam" id="PF01435"/>
    </source>
</evidence>
<dbReference type="GO" id="GO:0006515">
    <property type="term" value="P:protein quality control for misfolded or incompletely synthesized proteins"/>
    <property type="evidence" value="ECO:0007669"/>
    <property type="project" value="TreeGrafter"/>
</dbReference>
<comment type="cofactor">
    <cofactor evidence="6">
        <name>Zn(2+)</name>
        <dbReference type="ChEBI" id="CHEBI:29105"/>
    </cofactor>
    <text evidence="6">Binds 1 zinc ion per subunit.</text>
</comment>
<evidence type="ECO:0000256" key="6">
    <source>
        <dbReference type="RuleBase" id="RU003983"/>
    </source>
</evidence>
<feature type="domain" description="Peptidase M48" evidence="7">
    <location>
        <begin position="135"/>
        <end position="314"/>
    </location>
</feature>
<evidence type="ECO:0000256" key="3">
    <source>
        <dbReference type="ARBA" id="ARBA00022801"/>
    </source>
</evidence>
<dbReference type="InterPro" id="IPR051156">
    <property type="entry name" value="Mito/Outer_Membr_Metalloprot"/>
</dbReference>
<dbReference type="AlphaFoldDB" id="A0A6G1GJZ2"/>
<evidence type="ECO:0000313" key="8">
    <source>
        <dbReference type="EMBL" id="KAF1981134.1"/>
    </source>
</evidence>
<keyword evidence="4 6" id="KW-0862">Zinc</keyword>
<dbReference type="GO" id="GO:0046872">
    <property type="term" value="F:metal ion binding"/>
    <property type="evidence" value="ECO:0007669"/>
    <property type="project" value="UniProtKB-KW"/>
</dbReference>